<protein>
    <submittedName>
        <fullName evidence="2">Uncharacterized protein</fullName>
    </submittedName>
</protein>
<accession>A0A0F7ZGX3</accession>
<feature type="region of interest" description="Disordered" evidence="1">
    <location>
        <begin position="669"/>
        <end position="752"/>
    </location>
</feature>
<feature type="compositionally biased region" description="Polar residues" evidence="1">
    <location>
        <begin position="107"/>
        <end position="117"/>
    </location>
</feature>
<gene>
    <name evidence="2" type="ORF">HIM_08953</name>
</gene>
<reference evidence="2 3" key="1">
    <citation type="journal article" date="2014" name="Genome Biol. Evol.">
        <title>Comparative genomics and transcriptomics analyses reveal divergent lifestyle features of nematode endoparasitic fungus Hirsutella minnesotensis.</title>
        <authorList>
            <person name="Lai Y."/>
            <person name="Liu K."/>
            <person name="Zhang X."/>
            <person name="Zhang X."/>
            <person name="Li K."/>
            <person name="Wang N."/>
            <person name="Shu C."/>
            <person name="Wu Y."/>
            <person name="Wang C."/>
            <person name="Bushley K.E."/>
            <person name="Xiang M."/>
            <person name="Liu X."/>
        </authorList>
    </citation>
    <scope>NUCLEOTIDE SEQUENCE [LARGE SCALE GENOMIC DNA]</scope>
    <source>
        <strain evidence="2 3">3608</strain>
    </source>
</reference>
<evidence type="ECO:0000256" key="1">
    <source>
        <dbReference type="SAM" id="MobiDB-lite"/>
    </source>
</evidence>
<dbReference type="Proteomes" id="UP000054481">
    <property type="component" value="Unassembled WGS sequence"/>
</dbReference>
<dbReference type="EMBL" id="KQ030567">
    <property type="protein sequence ID" value="KJZ71641.1"/>
    <property type="molecule type" value="Genomic_DNA"/>
</dbReference>
<feature type="compositionally biased region" description="Polar residues" evidence="1">
    <location>
        <begin position="603"/>
        <end position="616"/>
    </location>
</feature>
<organism evidence="2 3">
    <name type="scientific">Hirsutella minnesotensis 3608</name>
    <dbReference type="NCBI Taxonomy" id="1043627"/>
    <lineage>
        <taxon>Eukaryota</taxon>
        <taxon>Fungi</taxon>
        <taxon>Dikarya</taxon>
        <taxon>Ascomycota</taxon>
        <taxon>Pezizomycotina</taxon>
        <taxon>Sordariomycetes</taxon>
        <taxon>Hypocreomycetidae</taxon>
        <taxon>Hypocreales</taxon>
        <taxon>Ophiocordycipitaceae</taxon>
        <taxon>Hirsutella</taxon>
    </lineage>
</organism>
<evidence type="ECO:0000313" key="2">
    <source>
        <dbReference type="EMBL" id="KJZ71641.1"/>
    </source>
</evidence>
<proteinExistence type="predicted"/>
<feature type="region of interest" description="Disordered" evidence="1">
    <location>
        <begin position="101"/>
        <end position="172"/>
    </location>
</feature>
<dbReference type="AlphaFoldDB" id="A0A0F7ZGX3"/>
<feature type="compositionally biased region" description="Basic and acidic residues" evidence="1">
    <location>
        <begin position="485"/>
        <end position="494"/>
    </location>
</feature>
<feature type="region of interest" description="Disordered" evidence="1">
    <location>
        <begin position="596"/>
        <end position="657"/>
    </location>
</feature>
<sequence length="752" mass="81340">MDHSANGQRILPPGRAEPSSDADMIAPEDRRAKPLELDEPRVDCRAAAAKNPKRTQSMTTLHCPNVVCCASIAYPGKSNKASRLCSKEGGCLSIVFSGDGRQGPEVQATNASGSFSSTKRERAESSKSLLDSQMSRIMEELSKAASVGRRSTQQSSLASGKSPRPSQGSVKTGVTMNEPLYIFSPLHRQSACFMYRSKRGTSADAYEFDHVQVRTVQWYGSPAYLMAMSDEDETAKHLEDNCRPRAASVQVNTLRPNQSIGLPSTINDRTSLALTGGGLSPIYPKCSPQLINGAIAEVAIDKIQDRLKTTTQHRHVLRSDDGGSPGLHKETLYLVSDKDIADSLRLAFAELEHTEFAGAKRSLSSGDCKLRSDSLLLPKLNRQCNVITTHSPAMADPATIFNIPTATLSSLDRADGQRCVGTLDDATGNPAPLRRSITESARGTGESDKPKTMTRLKLGCHDLLCTQRDASDGVPSKSLKVRSSSVDKEKTGSLPYKRSDSVVKVGASGSGMSPVDGDTNMTSFPKLPPRHCTNEWLKPPVDLDQLTESCPPDFYKMGVDAHSGGALSRQLDGNEAGPPTWTLRCDFSLFDTDPFSCDKAPSRQRNQNGRPSSTTTAEKRPGASIGSSSHRRRSSQVPSSRSPQGEQGDGASPGFFGRLRSEGLRMFQRHDCPSPLDGNGPETTSEVRIKSRVGRRRIPSTPRSRLVGPPLRQTGKEASLRRARRHICSEDNRPHVCENDLDSNSPGADSGL</sequence>
<feature type="compositionally biased region" description="Basic and acidic residues" evidence="1">
    <location>
        <begin position="27"/>
        <end position="38"/>
    </location>
</feature>
<feature type="compositionally biased region" description="Polar residues" evidence="1">
    <location>
        <begin position="742"/>
        <end position="752"/>
    </location>
</feature>
<dbReference type="OrthoDB" id="4837923at2759"/>
<feature type="region of interest" description="Disordered" evidence="1">
    <location>
        <begin position="1"/>
        <end position="38"/>
    </location>
</feature>
<feature type="region of interest" description="Disordered" evidence="1">
    <location>
        <begin position="422"/>
        <end position="452"/>
    </location>
</feature>
<feature type="compositionally biased region" description="Polar residues" evidence="1">
    <location>
        <begin position="149"/>
        <end position="172"/>
    </location>
</feature>
<feature type="compositionally biased region" description="Basic and acidic residues" evidence="1">
    <location>
        <begin position="727"/>
        <end position="738"/>
    </location>
</feature>
<keyword evidence="3" id="KW-1185">Reference proteome</keyword>
<evidence type="ECO:0000313" key="3">
    <source>
        <dbReference type="Proteomes" id="UP000054481"/>
    </source>
</evidence>
<feature type="region of interest" description="Disordered" evidence="1">
    <location>
        <begin position="470"/>
        <end position="494"/>
    </location>
</feature>
<feature type="compositionally biased region" description="Polar residues" evidence="1">
    <location>
        <begin position="126"/>
        <end position="135"/>
    </location>
</feature>
<name>A0A0F7ZGX3_9HYPO</name>